<comment type="caution">
    <text evidence="1">The sequence shown here is derived from an EMBL/GenBank/DDBJ whole genome shotgun (WGS) entry which is preliminary data.</text>
</comment>
<proteinExistence type="predicted"/>
<reference evidence="1 2" key="1">
    <citation type="submission" date="2021-05" db="EMBL/GenBank/DDBJ databases">
        <title>A Polyphasic approach of four new species of the genus Ohtaekwangia: Ohtaekwangia histidinii sp. nov., Ohtaekwangia cretensis sp. nov., Ohtaekwangia indiensis sp. nov., Ohtaekwangia reichenbachii sp. nov. from diverse environment.</title>
        <authorList>
            <person name="Octaviana S."/>
        </authorList>
    </citation>
    <scope>NUCLEOTIDE SEQUENCE [LARGE SCALE GENOMIC DNA]</scope>
    <source>
        <strain evidence="1 2">PWU20</strain>
    </source>
</reference>
<gene>
    <name evidence="1" type="ORF">KK060_08030</name>
</gene>
<dbReference type="EMBL" id="JAHESD010000012">
    <property type="protein sequence ID" value="MBT1703225.1"/>
    <property type="molecule type" value="Genomic_DNA"/>
</dbReference>
<evidence type="ECO:0000313" key="2">
    <source>
        <dbReference type="Proteomes" id="UP000772618"/>
    </source>
</evidence>
<keyword evidence="2" id="KW-1185">Reference proteome</keyword>
<name>A0ABS5VP60_9BACT</name>
<evidence type="ECO:0000313" key="1">
    <source>
        <dbReference type="EMBL" id="MBT1703225.1"/>
    </source>
</evidence>
<dbReference type="RefSeq" id="WP_254153190.1">
    <property type="nucleotide sequence ID" value="NZ_JAHESD010000012.1"/>
</dbReference>
<accession>A0ABS5VP60</accession>
<sequence>MHNGVYQSLEEIIEFYNKGGGAGLGIELENQTLPAEPLNLSEEEQSQLVTFIKTLTDTAGLASKYHSQMRPSKTL</sequence>
<protein>
    <submittedName>
        <fullName evidence="1">Uncharacterized protein</fullName>
    </submittedName>
</protein>
<dbReference type="SUPFAM" id="SSF46626">
    <property type="entry name" value="Cytochrome c"/>
    <property type="match status" value="1"/>
</dbReference>
<dbReference type="Proteomes" id="UP000772618">
    <property type="component" value="Unassembled WGS sequence"/>
</dbReference>
<dbReference type="InterPro" id="IPR036909">
    <property type="entry name" value="Cyt_c-like_dom_sf"/>
</dbReference>
<dbReference type="Gene3D" id="1.10.760.10">
    <property type="entry name" value="Cytochrome c-like domain"/>
    <property type="match status" value="1"/>
</dbReference>
<organism evidence="1 2">
    <name type="scientific">Chryseosolibacter indicus</name>
    <dbReference type="NCBI Taxonomy" id="2782351"/>
    <lineage>
        <taxon>Bacteria</taxon>
        <taxon>Pseudomonadati</taxon>
        <taxon>Bacteroidota</taxon>
        <taxon>Cytophagia</taxon>
        <taxon>Cytophagales</taxon>
        <taxon>Chryseotaleaceae</taxon>
        <taxon>Chryseosolibacter</taxon>
    </lineage>
</organism>